<dbReference type="STRING" id="237679.SAMN04488072_11933"/>
<keyword evidence="1" id="KW-0472">Membrane</keyword>
<dbReference type="AlphaFoldDB" id="A0A1I1AIS0"/>
<keyword evidence="1" id="KW-1133">Transmembrane helix</keyword>
<reference evidence="2 3" key="1">
    <citation type="submission" date="2016-10" db="EMBL/GenBank/DDBJ databases">
        <authorList>
            <person name="de Groot N.N."/>
        </authorList>
    </citation>
    <scope>NUCLEOTIDE SEQUENCE [LARGE SCALE GENOMIC DNA]</scope>
    <source>
        <strain evidence="2 3">CGMCC 1.3702</strain>
    </source>
</reference>
<evidence type="ECO:0000313" key="3">
    <source>
        <dbReference type="Proteomes" id="UP000198642"/>
    </source>
</evidence>
<dbReference type="Proteomes" id="UP000198642">
    <property type="component" value="Unassembled WGS sequence"/>
</dbReference>
<dbReference type="EMBL" id="FOJW01000019">
    <property type="protein sequence ID" value="SFB36233.1"/>
    <property type="molecule type" value="Genomic_DNA"/>
</dbReference>
<gene>
    <name evidence="2" type="ORF">SAMN04488072_11933</name>
</gene>
<evidence type="ECO:0000256" key="1">
    <source>
        <dbReference type="SAM" id="Phobius"/>
    </source>
</evidence>
<feature type="transmembrane region" description="Helical" evidence="1">
    <location>
        <begin position="42"/>
        <end position="63"/>
    </location>
</feature>
<sequence length="104" mass="11799">MNLLLKKDDGMKIFLVAGSIVLPVIMYLTQNNWNRLRFMFNLAAVISALIFGNIASLSVYQIIKNETVMMINIHAIFLNPLFLITGSYLGLYIIFRLLAAVMED</sequence>
<name>A0A1I1AIS0_9BACI</name>
<evidence type="ECO:0000313" key="2">
    <source>
        <dbReference type="EMBL" id="SFB36233.1"/>
    </source>
</evidence>
<protein>
    <submittedName>
        <fullName evidence="2">Uncharacterized protein</fullName>
    </submittedName>
</protein>
<keyword evidence="3" id="KW-1185">Reference proteome</keyword>
<dbReference type="RefSeq" id="WP_342028048.1">
    <property type="nucleotide sequence ID" value="NZ_FOJW01000019.1"/>
</dbReference>
<feature type="transmembrane region" description="Helical" evidence="1">
    <location>
        <begin position="75"/>
        <end position="95"/>
    </location>
</feature>
<feature type="transmembrane region" description="Helical" evidence="1">
    <location>
        <begin position="12"/>
        <end position="30"/>
    </location>
</feature>
<keyword evidence="1" id="KW-0812">Transmembrane</keyword>
<proteinExistence type="predicted"/>
<accession>A0A1I1AIS0</accession>
<organism evidence="2 3">
    <name type="scientific">Lentibacillus halodurans</name>
    <dbReference type="NCBI Taxonomy" id="237679"/>
    <lineage>
        <taxon>Bacteria</taxon>
        <taxon>Bacillati</taxon>
        <taxon>Bacillota</taxon>
        <taxon>Bacilli</taxon>
        <taxon>Bacillales</taxon>
        <taxon>Bacillaceae</taxon>
        <taxon>Lentibacillus</taxon>
    </lineage>
</organism>